<evidence type="ECO:0000313" key="1">
    <source>
        <dbReference type="EMBL" id="QKM62392.1"/>
    </source>
</evidence>
<reference evidence="1 2" key="1">
    <citation type="submission" date="2018-04" db="EMBL/GenBank/DDBJ databases">
        <title>Polynucleobacter sp. LimPoW16 genome.</title>
        <authorList>
            <person name="Hahn M.W."/>
        </authorList>
    </citation>
    <scope>NUCLEOTIDE SEQUENCE [LARGE SCALE GENOMIC DNA]</scope>
    <source>
        <strain evidence="1 2">LimPoW16</strain>
    </source>
</reference>
<keyword evidence="2" id="KW-1185">Reference proteome</keyword>
<dbReference type="Proteomes" id="UP000500806">
    <property type="component" value="Chromosome"/>
</dbReference>
<dbReference type="RefSeq" id="WP_173942545.1">
    <property type="nucleotide sequence ID" value="NZ_CBCSCD010000004.1"/>
</dbReference>
<evidence type="ECO:0008006" key="3">
    <source>
        <dbReference type="Google" id="ProtNLM"/>
    </source>
</evidence>
<protein>
    <recommendedName>
        <fullName evidence="3">DUF5615 domain-containing protein</fullName>
    </recommendedName>
</protein>
<organism evidence="1 2">
    <name type="scientific">Polynucleobacter antarcticus</name>
    <dbReference type="NCBI Taxonomy" id="1743162"/>
    <lineage>
        <taxon>Bacteria</taxon>
        <taxon>Pseudomonadati</taxon>
        <taxon>Pseudomonadota</taxon>
        <taxon>Betaproteobacteria</taxon>
        <taxon>Burkholderiales</taxon>
        <taxon>Burkholderiaceae</taxon>
        <taxon>Polynucleobacter</taxon>
    </lineage>
</organism>
<gene>
    <name evidence="1" type="ORF">DCO16_04545</name>
</gene>
<dbReference type="AlphaFoldDB" id="A0A6M9PR87"/>
<dbReference type="KEGG" id="pani:DCO16_04545"/>
<accession>A0A6M9PR87</accession>
<evidence type="ECO:0000313" key="2">
    <source>
        <dbReference type="Proteomes" id="UP000500806"/>
    </source>
</evidence>
<name>A0A6M9PR87_9BURK</name>
<proteinExistence type="predicted"/>
<dbReference type="EMBL" id="CP028941">
    <property type="protein sequence ID" value="QKM62392.1"/>
    <property type="molecule type" value="Genomic_DNA"/>
</dbReference>
<sequence>MKVLFDQGTPVPLRDYLPNCQVTTAYELGWSTLKNGELLAAAESNDFKIFITTDTNLQYQQNLSHRKIAIVVLSTTSWPRIKSHLSGVLDAIEKATPNAFLEVDIPFIS</sequence>